<feature type="domain" description="PAS" evidence="6">
    <location>
        <begin position="302"/>
        <end position="373"/>
    </location>
</feature>
<dbReference type="InterPro" id="IPR001789">
    <property type="entry name" value="Sig_transdc_resp-reg_receiver"/>
</dbReference>
<evidence type="ECO:0000259" key="7">
    <source>
        <dbReference type="PROSITE" id="PS50113"/>
    </source>
</evidence>
<dbReference type="PROSITE" id="PS50109">
    <property type="entry name" value="HIS_KIN"/>
    <property type="match status" value="1"/>
</dbReference>
<dbReference type="InterPro" id="IPR003661">
    <property type="entry name" value="HisK_dim/P_dom"/>
</dbReference>
<dbReference type="PROSITE" id="PS50110">
    <property type="entry name" value="RESPONSE_REGULATORY"/>
    <property type="match status" value="1"/>
</dbReference>
<evidence type="ECO:0000256" key="2">
    <source>
        <dbReference type="PROSITE-ProRule" id="PRU00169"/>
    </source>
</evidence>
<evidence type="ECO:0000259" key="4">
    <source>
        <dbReference type="PROSITE" id="PS50109"/>
    </source>
</evidence>
<dbReference type="SMART" id="SM00387">
    <property type="entry name" value="HATPase_c"/>
    <property type="match status" value="1"/>
</dbReference>
<dbReference type="PANTHER" id="PTHR43719:SF30">
    <property type="entry name" value="TWO-COMPONENT SYSTEM RESPONSE REGULATOR"/>
    <property type="match status" value="1"/>
</dbReference>
<dbReference type="CDD" id="cd17546">
    <property type="entry name" value="REC_hyHK_CKI1_RcsC-like"/>
    <property type="match status" value="1"/>
</dbReference>
<evidence type="ECO:0000256" key="1">
    <source>
        <dbReference type="ARBA" id="ARBA00022553"/>
    </source>
</evidence>
<dbReference type="InterPro" id="IPR004358">
    <property type="entry name" value="Sig_transdc_His_kin-like_C"/>
</dbReference>
<dbReference type="GO" id="GO:0000155">
    <property type="term" value="F:phosphorelay sensor kinase activity"/>
    <property type="evidence" value="ECO:0007669"/>
    <property type="project" value="InterPro"/>
</dbReference>
<dbReference type="SMART" id="SM00448">
    <property type="entry name" value="REC"/>
    <property type="match status" value="1"/>
</dbReference>
<dbReference type="CDD" id="cd00130">
    <property type="entry name" value="PAS"/>
    <property type="match status" value="1"/>
</dbReference>
<dbReference type="SMART" id="SM00388">
    <property type="entry name" value="HisKA"/>
    <property type="match status" value="1"/>
</dbReference>
<dbReference type="InterPro" id="IPR000014">
    <property type="entry name" value="PAS"/>
</dbReference>
<keyword evidence="1 2" id="KW-0597">Phosphoprotein</keyword>
<dbReference type="SMART" id="SM00091">
    <property type="entry name" value="PAS"/>
    <property type="match status" value="2"/>
</dbReference>
<evidence type="ECO:0000313" key="9">
    <source>
        <dbReference type="Proteomes" id="UP000829685"/>
    </source>
</evidence>
<feature type="domain" description="PAC" evidence="7">
    <location>
        <begin position="238"/>
        <end position="291"/>
    </location>
</feature>
<dbReference type="InterPro" id="IPR050956">
    <property type="entry name" value="2C_system_His_kinase"/>
</dbReference>
<keyword evidence="9" id="KW-1185">Reference proteome</keyword>
<dbReference type="Gene3D" id="1.10.287.130">
    <property type="match status" value="1"/>
</dbReference>
<accession>A0A9P9W9F9</accession>
<feature type="region of interest" description="Disordered" evidence="3">
    <location>
        <begin position="1"/>
        <end position="21"/>
    </location>
</feature>
<dbReference type="InterPro" id="IPR013656">
    <property type="entry name" value="PAS_4"/>
</dbReference>
<dbReference type="AlphaFoldDB" id="A0A9P9W9F9"/>
<dbReference type="Gene3D" id="3.30.565.10">
    <property type="entry name" value="Histidine kinase-like ATPase, C-terminal domain"/>
    <property type="match status" value="1"/>
</dbReference>
<name>A0A9P9W9F9_9PEZI</name>
<dbReference type="Pfam" id="PF02518">
    <property type="entry name" value="HATPase_c"/>
    <property type="match status" value="1"/>
</dbReference>
<evidence type="ECO:0000259" key="5">
    <source>
        <dbReference type="PROSITE" id="PS50110"/>
    </source>
</evidence>
<dbReference type="Pfam" id="PF08448">
    <property type="entry name" value="PAS_4"/>
    <property type="match status" value="1"/>
</dbReference>
<evidence type="ECO:0000313" key="8">
    <source>
        <dbReference type="EMBL" id="KAI1852892.1"/>
    </source>
</evidence>
<reference evidence="8" key="1">
    <citation type="submission" date="2021-03" db="EMBL/GenBank/DDBJ databases">
        <title>Revisited historic fungal species revealed as producer of novel bioactive compounds through whole genome sequencing and comparative genomics.</title>
        <authorList>
            <person name="Vignolle G.A."/>
            <person name="Hochenegger N."/>
            <person name="Mach R.L."/>
            <person name="Mach-Aigner A.R."/>
            <person name="Javad Rahimi M."/>
            <person name="Salim K.A."/>
            <person name="Chan C.M."/>
            <person name="Lim L.B.L."/>
            <person name="Cai F."/>
            <person name="Druzhinina I.S."/>
            <person name="U'Ren J.M."/>
            <person name="Derntl C."/>
        </authorList>
    </citation>
    <scope>NUCLEOTIDE SEQUENCE</scope>
    <source>
        <strain evidence="8">TUCIM 5799</strain>
    </source>
</reference>
<dbReference type="NCBIfam" id="TIGR00229">
    <property type="entry name" value="sensory_box"/>
    <property type="match status" value="1"/>
</dbReference>
<dbReference type="InterPro" id="IPR011006">
    <property type="entry name" value="CheY-like_superfamily"/>
</dbReference>
<dbReference type="Pfam" id="PF26131">
    <property type="entry name" value="PAS-like"/>
    <property type="match status" value="1"/>
</dbReference>
<dbReference type="Gene3D" id="3.30.450.20">
    <property type="entry name" value="PAS domain"/>
    <property type="match status" value="2"/>
</dbReference>
<dbReference type="Gene3D" id="3.40.50.2300">
    <property type="match status" value="1"/>
</dbReference>
<evidence type="ECO:0000259" key="6">
    <source>
        <dbReference type="PROSITE" id="PS50112"/>
    </source>
</evidence>
<feature type="domain" description="Response regulatory" evidence="5">
    <location>
        <begin position="765"/>
        <end position="898"/>
    </location>
</feature>
<dbReference type="PRINTS" id="PR00344">
    <property type="entry name" value="BCTRLSENSOR"/>
</dbReference>
<dbReference type="SUPFAM" id="SSF55874">
    <property type="entry name" value="ATPase domain of HSP90 chaperone/DNA topoisomerase II/histidine kinase"/>
    <property type="match status" value="1"/>
</dbReference>
<dbReference type="PROSITE" id="PS50113">
    <property type="entry name" value="PAC"/>
    <property type="match status" value="2"/>
</dbReference>
<evidence type="ECO:0008006" key="10">
    <source>
        <dbReference type="Google" id="ProtNLM"/>
    </source>
</evidence>
<feature type="modified residue" description="4-aspartylphosphate" evidence="2">
    <location>
        <position position="827"/>
    </location>
</feature>
<feature type="domain" description="PAC" evidence="7">
    <location>
        <begin position="376"/>
        <end position="434"/>
    </location>
</feature>
<dbReference type="EMBL" id="JAFIMR010000060">
    <property type="protein sequence ID" value="KAI1852892.1"/>
    <property type="molecule type" value="Genomic_DNA"/>
</dbReference>
<dbReference type="PANTHER" id="PTHR43719">
    <property type="entry name" value="TWO-COMPONENT HISTIDINE KINASE"/>
    <property type="match status" value="1"/>
</dbReference>
<dbReference type="InterPro" id="IPR005467">
    <property type="entry name" value="His_kinase_dom"/>
</dbReference>
<dbReference type="CDD" id="cd00082">
    <property type="entry name" value="HisKA"/>
    <property type="match status" value="1"/>
</dbReference>
<protein>
    <recommendedName>
        <fullName evidence="10">Histidine kinase</fullName>
    </recommendedName>
</protein>
<dbReference type="InterPro" id="IPR000700">
    <property type="entry name" value="PAS-assoc_C"/>
</dbReference>
<dbReference type="SUPFAM" id="SSF55785">
    <property type="entry name" value="PYP-like sensor domain (PAS domain)"/>
    <property type="match status" value="2"/>
</dbReference>
<dbReference type="InterPro" id="IPR003594">
    <property type="entry name" value="HATPase_dom"/>
</dbReference>
<dbReference type="InterPro" id="IPR058846">
    <property type="entry name" value="PAS-like"/>
</dbReference>
<dbReference type="Pfam" id="PF00072">
    <property type="entry name" value="Response_reg"/>
    <property type="match status" value="1"/>
</dbReference>
<comment type="caution">
    <text evidence="8">The sequence shown here is derived from an EMBL/GenBank/DDBJ whole genome shotgun (WGS) entry which is preliminary data.</text>
</comment>
<dbReference type="InterPro" id="IPR036097">
    <property type="entry name" value="HisK_dim/P_sf"/>
</dbReference>
<dbReference type="SUPFAM" id="SSF52172">
    <property type="entry name" value="CheY-like"/>
    <property type="match status" value="1"/>
</dbReference>
<dbReference type="InterPro" id="IPR035965">
    <property type="entry name" value="PAS-like_dom_sf"/>
</dbReference>
<dbReference type="SUPFAM" id="SSF47384">
    <property type="entry name" value="Homodimeric domain of signal transducing histidine kinase"/>
    <property type="match status" value="1"/>
</dbReference>
<feature type="domain" description="Histidine kinase" evidence="4">
    <location>
        <begin position="452"/>
        <end position="731"/>
    </location>
</feature>
<evidence type="ECO:0000256" key="3">
    <source>
        <dbReference type="SAM" id="MobiDB-lite"/>
    </source>
</evidence>
<dbReference type="PROSITE" id="PS50112">
    <property type="entry name" value="PAS"/>
    <property type="match status" value="1"/>
</dbReference>
<proteinExistence type="predicted"/>
<organism evidence="8 9">
    <name type="scientific">Neoarthrinium moseri</name>
    <dbReference type="NCBI Taxonomy" id="1658444"/>
    <lineage>
        <taxon>Eukaryota</taxon>
        <taxon>Fungi</taxon>
        <taxon>Dikarya</taxon>
        <taxon>Ascomycota</taxon>
        <taxon>Pezizomycotina</taxon>
        <taxon>Sordariomycetes</taxon>
        <taxon>Xylariomycetidae</taxon>
        <taxon>Amphisphaeriales</taxon>
        <taxon>Apiosporaceae</taxon>
        <taxon>Neoarthrinium</taxon>
    </lineage>
</organism>
<sequence length="914" mass="102763">MRSNRSTSSSTLASHGGDDGSGRQTLPDLWAFLDADLRPTFLVPINELGESPFELLFCNESLRCSGLDKDILRGTNAAGQFRAWCQVVVHWRDEYSFAGKTWSAFKIQGRWKCIRETNQVPANGLSARSEYQNAHAGLVGSEKIDREDVKIAHARIASLNKMMEMSDVGTFEYTPEGKLIRANESWYRLSLHPNGEDRHADFSFMDLVYPPDAPLVLSQWNKLAQGIPVTFEMRWKGENYRKSLNSDEINDVQWVLSACVPIQDEDGNLVSIAGNTIDINAQKRVQEEALQRAEALERARKSERKFSRFALLAPIAIYILDSHGKMTYCNNRFFELTGHPSASDYPSIDWQHLVFPEDQPILDNQWKTLLHDKKRVQAHFRLKHTWDLGDGTLRQAWIESQAFPELDHKGNVVSIFATMTDISRFKWAEQIQRTRIKEALEAKQKHENFIDMTSHEMRNPLSAVIQCADSTCESLKGVLGLISKPRLADIALKQRLDDEIQQCLDSLNTIISCSIHQKRVIDDVLTLSKMDSNLLAISPVRAEPAAIVSEAVHMFELECNKDDIDLRFLEDPSLLVLGAQYVMMDPSRVLQILINLLTNAIKFTRDRPTRQIEVSLGACMSPPSDGFHQIPFASVTTDSSGLLEKQEWGTGRELYIWIQCRDTGCGLSTEEQGNLFTRFQQATPRTHIRYGGSGLGLFISKKLAELQGGAIGVRSEPNVGSTFAFFVATRTAQPTTPLAVDSIHELSLRRTSSAGLVYQDEPHYSVLIVEDNVVNQKVLSQQLRKVGCRVYVSNHGREALDFIRTTEYWASEGRPAAPIRLSVILMDIEMPVMDGLACTRRIRNYQQTGHIVKHIPIMAVSANARSEQVAQAKDAGVDDAISKPFRIPELMPKIEALVRSDRCVTPPPMTSRPG</sequence>
<dbReference type="Pfam" id="PF00512">
    <property type="entry name" value="HisKA"/>
    <property type="match status" value="1"/>
</dbReference>
<feature type="compositionally biased region" description="Low complexity" evidence="3">
    <location>
        <begin position="1"/>
        <end position="11"/>
    </location>
</feature>
<dbReference type="Proteomes" id="UP000829685">
    <property type="component" value="Unassembled WGS sequence"/>
</dbReference>
<dbReference type="InterPro" id="IPR036890">
    <property type="entry name" value="HATPase_C_sf"/>
</dbReference>
<dbReference type="OrthoDB" id="303614at2759"/>
<gene>
    <name evidence="8" type="ORF">JX265_012920</name>
</gene>